<accession>A0A4P2VCH8</accession>
<sequence>MSQDICPVCGLPKDLCVCGELEKEQSKVIVKLETKRYGKPMTVIEGLDGKELDVYDLTKQLKKRLACGGTVKNNAIMLQGDHRDRIRDILVELGFKEDGIEVY</sequence>
<evidence type="ECO:0000256" key="2">
    <source>
        <dbReference type="ARBA" id="ARBA00022845"/>
    </source>
</evidence>
<dbReference type="GO" id="GO:0002188">
    <property type="term" value="P:translation reinitiation"/>
    <property type="evidence" value="ECO:0007669"/>
    <property type="project" value="UniProtKB-UniRule"/>
</dbReference>
<dbReference type="GO" id="GO:0003729">
    <property type="term" value="F:mRNA binding"/>
    <property type="evidence" value="ECO:0007669"/>
    <property type="project" value="TreeGrafter"/>
</dbReference>
<dbReference type="CDD" id="cd11567">
    <property type="entry name" value="YciH_like"/>
    <property type="match status" value="1"/>
</dbReference>
<dbReference type="PROSITE" id="PS50296">
    <property type="entry name" value="SUI1"/>
    <property type="match status" value="1"/>
</dbReference>
<dbReference type="Pfam" id="PF01253">
    <property type="entry name" value="SUI1"/>
    <property type="match status" value="1"/>
</dbReference>
<keyword evidence="2 4" id="KW-0810">Translation regulation</keyword>
<dbReference type="SUPFAM" id="SSF55159">
    <property type="entry name" value="eIF1-like"/>
    <property type="match status" value="1"/>
</dbReference>
<reference evidence="7 8" key="1">
    <citation type="journal article" date="2019" name="ISME J.">
        <title>Isolation and characterization of a thermophilic sulfur- and iron-reducing thaumarchaeote from a terrestrial acidic hot spring.</title>
        <authorList>
            <person name="Kato S."/>
            <person name="Itoh T."/>
            <person name="Yuki M."/>
            <person name="Nagamori M."/>
            <person name="Ohnishi M."/>
            <person name="Uematsu K."/>
            <person name="Suzuki K."/>
            <person name="Takashina T."/>
            <person name="Ohkuma M."/>
        </authorList>
    </citation>
    <scope>NUCLEOTIDE SEQUENCE [LARGE SCALE GENOMIC DNA]</scope>
    <source>
        <strain evidence="7 8">NAS-02</strain>
    </source>
</reference>
<dbReference type="KEGG" id="ccai:NAS2_0431"/>
<feature type="domain" description="SUI1" evidence="6">
    <location>
        <begin position="28"/>
        <end position="94"/>
    </location>
</feature>
<dbReference type="InterPro" id="IPR050318">
    <property type="entry name" value="DENR/SUI1_TIF"/>
</dbReference>
<dbReference type="GeneID" id="55584249"/>
<evidence type="ECO:0000256" key="3">
    <source>
        <dbReference type="ARBA" id="ARBA00022917"/>
    </source>
</evidence>
<evidence type="ECO:0000256" key="4">
    <source>
        <dbReference type="HAMAP-Rule" id="MF_00604"/>
    </source>
</evidence>
<dbReference type="GO" id="GO:0003743">
    <property type="term" value="F:translation initiation factor activity"/>
    <property type="evidence" value="ECO:0007669"/>
    <property type="project" value="UniProtKB-UniRule"/>
</dbReference>
<dbReference type="GO" id="GO:0001731">
    <property type="term" value="P:formation of translation preinitiation complex"/>
    <property type="evidence" value="ECO:0007669"/>
    <property type="project" value="UniProtKB-UniRule"/>
</dbReference>
<keyword evidence="8" id="KW-1185">Reference proteome</keyword>
<protein>
    <recommendedName>
        <fullName evidence="4 5">Protein translation factor SUI1 homolog</fullName>
    </recommendedName>
</protein>
<dbReference type="PANTHER" id="PTHR12789:SF0">
    <property type="entry name" value="DENSITY-REGULATED PROTEIN"/>
    <property type="match status" value="1"/>
</dbReference>
<evidence type="ECO:0000256" key="5">
    <source>
        <dbReference type="PIRNR" id="PIRNR037511"/>
    </source>
</evidence>
<dbReference type="EMBL" id="AP018732">
    <property type="protein sequence ID" value="BBE41821.1"/>
    <property type="molecule type" value="Genomic_DNA"/>
</dbReference>
<name>A0A4P2VCH8_9ARCH</name>
<dbReference type="GO" id="GO:0006417">
    <property type="term" value="P:regulation of translation"/>
    <property type="evidence" value="ECO:0007669"/>
    <property type="project" value="UniProtKB-UniRule"/>
</dbReference>
<dbReference type="Gene3D" id="3.30.780.10">
    <property type="entry name" value="SUI1-like domain"/>
    <property type="match status" value="1"/>
</dbReference>
<dbReference type="HAMAP" id="MF_00604">
    <property type="entry name" value="SUI1"/>
    <property type="match status" value="1"/>
</dbReference>
<dbReference type="PANTHER" id="PTHR12789">
    <property type="entry name" value="DENSITY-REGULATED PROTEIN HOMOLOG"/>
    <property type="match status" value="1"/>
</dbReference>
<evidence type="ECO:0000313" key="8">
    <source>
        <dbReference type="Proteomes" id="UP000509448"/>
    </source>
</evidence>
<organism evidence="7 8">
    <name type="scientific">Conexivisphaera calida</name>
    <dbReference type="NCBI Taxonomy" id="1874277"/>
    <lineage>
        <taxon>Archaea</taxon>
        <taxon>Nitrososphaerota</taxon>
        <taxon>Conexivisphaeria</taxon>
        <taxon>Conexivisphaerales</taxon>
        <taxon>Conexivisphaeraceae</taxon>
        <taxon>Conexivisphaera</taxon>
    </lineage>
</organism>
<dbReference type="InterPro" id="IPR036877">
    <property type="entry name" value="SUI1_dom_sf"/>
</dbReference>
<dbReference type="InterPro" id="IPR005872">
    <property type="entry name" value="SUI1_arc_bac"/>
</dbReference>
<gene>
    <name evidence="7" type="ORF">NAS2_0431</name>
</gene>
<dbReference type="PIRSF" id="PIRSF037511">
    <property type="entry name" value="Transl_init_SUI1_pro"/>
    <property type="match status" value="1"/>
</dbReference>
<keyword evidence="7" id="KW-0396">Initiation factor</keyword>
<dbReference type="RefSeq" id="WP_174448123.1">
    <property type="nucleotide sequence ID" value="NZ_AP018732.1"/>
</dbReference>
<dbReference type="AlphaFoldDB" id="A0A4P2VCH8"/>
<proteinExistence type="inferred from homology"/>
<evidence type="ECO:0000256" key="1">
    <source>
        <dbReference type="ARBA" id="ARBA00005422"/>
    </source>
</evidence>
<dbReference type="OrthoDB" id="11182at2157"/>
<dbReference type="NCBIfam" id="NF002096">
    <property type="entry name" value="PRK00939.1"/>
    <property type="match status" value="1"/>
</dbReference>
<dbReference type="InterPro" id="IPR001950">
    <property type="entry name" value="SUI1"/>
</dbReference>
<evidence type="ECO:0000313" key="7">
    <source>
        <dbReference type="EMBL" id="BBE41821.1"/>
    </source>
</evidence>
<keyword evidence="3 4" id="KW-0648">Protein biosynthesis</keyword>
<evidence type="ECO:0000259" key="6">
    <source>
        <dbReference type="PROSITE" id="PS50296"/>
    </source>
</evidence>
<dbReference type="InterPro" id="IPR022851">
    <property type="entry name" value="SUI1_arc"/>
</dbReference>
<comment type="similarity">
    <text evidence="1 4 5">Belongs to the SUI1 family.</text>
</comment>
<dbReference type="Proteomes" id="UP000509448">
    <property type="component" value="Chromosome"/>
</dbReference>